<protein>
    <submittedName>
        <fullName evidence="1">Uncharacterized protein</fullName>
    </submittedName>
</protein>
<dbReference type="Proteomes" id="UP000813824">
    <property type="component" value="Unassembled WGS sequence"/>
</dbReference>
<organism evidence="1 2">
    <name type="scientific">Cristinia sonorae</name>
    <dbReference type="NCBI Taxonomy" id="1940300"/>
    <lineage>
        <taxon>Eukaryota</taxon>
        <taxon>Fungi</taxon>
        <taxon>Dikarya</taxon>
        <taxon>Basidiomycota</taxon>
        <taxon>Agaricomycotina</taxon>
        <taxon>Agaricomycetes</taxon>
        <taxon>Agaricomycetidae</taxon>
        <taxon>Agaricales</taxon>
        <taxon>Pleurotineae</taxon>
        <taxon>Stephanosporaceae</taxon>
        <taxon>Cristinia</taxon>
    </lineage>
</organism>
<accession>A0A8K0V153</accession>
<reference evidence="1" key="1">
    <citation type="journal article" date="2021" name="New Phytol.">
        <title>Evolutionary innovations through gain and loss of genes in the ectomycorrhizal Boletales.</title>
        <authorList>
            <person name="Wu G."/>
            <person name="Miyauchi S."/>
            <person name="Morin E."/>
            <person name="Kuo A."/>
            <person name="Drula E."/>
            <person name="Varga T."/>
            <person name="Kohler A."/>
            <person name="Feng B."/>
            <person name="Cao Y."/>
            <person name="Lipzen A."/>
            <person name="Daum C."/>
            <person name="Hundley H."/>
            <person name="Pangilinan J."/>
            <person name="Johnson J."/>
            <person name="Barry K."/>
            <person name="LaButti K."/>
            <person name="Ng V."/>
            <person name="Ahrendt S."/>
            <person name="Min B."/>
            <person name="Choi I.G."/>
            <person name="Park H."/>
            <person name="Plett J.M."/>
            <person name="Magnuson J."/>
            <person name="Spatafora J.W."/>
            <person name="Nagy L.G."/>
            <person name="Henrissat B."/>
            <person name="Grigoriev I.V."/>
            <person name="Yang Z.L."/>
            <person name="Xu J."/>
            <person name="Martin F.M."/>
        </authorList>
    </citation>
    <scope>NUCLEOTIDE SEQUENCE</scope>
    <source>
        <strain evidence="1">KKN 215</strain>
    </source>
</reference>
<sequence length="117" mass="13250">MTYVCMSVALLPQLMTDIFDLIVELAGTPSDRHRWHVLAGRDEVFYRRLLLRNSTLSSGVASLIAYRVDVLSITARLEMLFVLSGGSLPSIRHQEPANDSFSSRRPVERPYAVMERI</sequence>
<gene>
    <name evidence="1" type="ORF">BXZ70DRAFT_912270</name>
</gene>
<proteinExistence type="predicted"/>
<name>A0A8K0V153_9AGAR</name>
<comment type="caution">
    <text evidence="1">The sequence shown here is derived from an EMBL/GenBank/DDBJ whole genome shotgun (WGS) entry which is preliminary data.</text>
</comment>
<dbReference type="EMBL" id="JAEVFJ010000001">
    <property type="protein sequence ID" value="KAH8107712.1"/>
    <property type="molecule type" value="Genomic_DNA"/>
</dbReference>
<evidence type="ECO:0000313" key="1">
    <source>
        <dbReference type="EMBL" id="KAH8107712.1"/>
    </source>
</evidence>
<keyword evidence="2" id="KW-1185">Reference proteome</keyword>
<evidence type="ECO:0000313" key="2">
    <source>
        <dbReference type="Proteomes" id="UP000813824"/>
    </source>
</evidence>
<dbReference type="AlphaFoldDB" id="A0A8K0V153"/>